<feature type="transmembrane region" description="Helical" evidence="1">
    <location>
        <begin position="46"/>
        <end position="67"/>
    </location>
</feature>
<gene>
    <name evidence="3" type="ORF">ACFOHJ_20045</name>
</gene>
<evidence type="ECO:0000256" key="1">
    <source>
        <dbReference type="SAM" id="Phobius"/>
    </source>
</evidence>
<feature type="domain" description="Inositolphosphotransferase Aur1/Ipt1" evidence="2">
    <location>
        <begin position="120"/>
        <end position="316"/>
    </location>
</feature>
<keyword evidence="1" id="KW-0472">Membrane</keyword>
<feature type="transmembrane region" description="Helical" evidence="1">
    <location>
        <begin position="304"/>
        <end position="322"/>
    </location>
</feature>
<accession>A0ABV7KFB5</accession>
<dbReference type="Pfam" id="PF14378">
    <property type="entry name" value="PAP2_3"/>
    <property type="match status" value="1"/>
</dbReference>
<dbReference type="InterPro" id="IPR026841">
    <property type="entry name" value="Aur1/Ipt1"/>
</dbReference>
<proteinExistence type="predicted"/>
<dbReference type="EMBL" id="JBHRTK010000024">
    <property type="protein sequence ID" value="MFC3208516.1"/>
    <property type="molecule type" value="Genomic_DNA"/>
</dbReference>
<keyword evidence="1" id="KW-0812">Transmembrane</keyword>
<evidence type="ECO:0000259" key="2">
    <source>
        <dbReference type="Pfam" id="PF14378"/>
    </source>
</evidence>
<feature type="transmembrane region" description="Helical" evidence="1">
    <location>
        <begin position="87"/>
        <end position="104"/>
    </location>
</feature>
<dbReference type="InterPro" id="IPR036938">
    <property type="entry name" value="PAP2/HPO_sf"/>
</dbReference>
<feature type="transmembrane region" description="Helical" evidence="1">
    <location>
        <begin position="151"/>
        <end position="170"/>
    </location>
</feature>
<dbReference type="RefSeq" id="WP_378223917.1">
    <property type="nucleotide sequence ID" value="NZ_JBHRTK010000024.1"/>
</dbReference>
<reference evidence="4" key="1">
    <citation type="journal article" date="2019" name="Int. J. Syst. Evol. Microbiol.">
        <title>The Global Catalogue of Microorganisms (GCM) 10K type strain sequencing project: providing services to taxonomists for standard genome sequencing and annotation.</title>
        <authorList>
            <consortium name="The Broad Institute Genomics Platform"/>
            <consortium name="The Broad Institute Genome Sequencing Center for Infectious Disease"/>
            <person name="Wu L."/>
            <person name="Ma J."/>
        </authorList>
    </citation>
    <scope>NUCLEOTIDE SEQUENCE [LARGE SCALE GENOMIC DNA]</scope>
    <source>
        <strain evidence="4">KCTC 52165</strain>
    </source>
</reference>
<feature type="transmembrane region" description="Helical" evidence="1">
    <location>
        <begin position="247"/>
        <end position="270"/>
    </location>
</feature>
<feature type="transmembrane region" description="Helical" evidence="1">
    <location>
        <begin position="177"/>
        <end position="197"/>
    </location>
</feature>
<keyword evidence="4" id="KW-1185">Reference proteome</keyword>
<feature type="transmembrane region" description="Helical" evidence="1">
    <location>
        <begin position="18"/>
        <end position="40"/>
    </location>
</feature>
<keyword evidence="1" id="KW-1133">Transmembrane helix</keyword>
<dbReference type="SUPFAM" id="SSF48317">
    <property type="entry name" value="Acid phosphatase/Vanadium-dependent haloperoxidase"/>
    <property type="match status" value="1"/>
</dbReference>
<feature type="transmembrane region" description="Helical" evidence="1">
    <location>
        <begin position="277"/>
        <end position="298"/>
    </location>
</feature>
<name>A0ABV7KFB5_9HYPH</name>
<protein>
    <submittedName>
        <fullName evidence="3">Phosphatase PAP2 family protein</fullName>
    </submittedName>
</protein>
<organism evidence="3 4">
    <name type="scientific">Aquamicrobium soli</name>
    <dbReference type="NCBI Taxonomy" id="1811518"/>
    <lineage>
        <taxon>Bacteria</taxon>
        <taxon>Pseudomonadati</taxon>
        <taxon>Pseudomonadota</taxon>
        <taxon>Alphaproteobacteria</taxon>
        <taxon>Hyphomicrobiales</taxon>
        <taxon>Phyllobacteriaceae</taxon>
        <taxon>Aquamicrobium</taxon>
    </lineage>
</organism>
<evidence type="ECO:0000313" key="3">
    <source>
        <dbReference type="EMBL" id="MFC3208516.1"/>
    </source>
</evidence>
<comment type="caution">
    <text evidence="3">The sequence shown here is derived from an EMBL/GenBank/DDBJ whole genome shotgun (WGS) entry which is preliminary data.</text>
</comment>
<dbReference type="Proteomes" id="UP001595583">
    <property type="component" value="Unassembled WGS sequence"/>
</dbReference>
<sequence length="329" mass="36053">MAIESVEKNFRSGIEGRLALVSLVYALAGAIFSWDAYIALLRQYSVSYFYALPPMLLGGLAVAAVVANPRAPVAWLKHILRERALGASLTIAIFCLAIASFSTFKHHIPAWLPFFADEPLAALDEWLHFDDPWRWAHAMAPDGSSSFLSLLYGPGWFVEWLGMVLVAAFITDNRLRIRYFVAFAATILLLGTILRAAGASAGPIFYDRMFGGERFADLVAVLAADPFGARMIGASDYLYSAYLSDDAVFGTGISAMPSIHVAMAVLNALLLTELKRWLGIVGWLFAAGIMFGSVFFGWHYALDGYASTVLVLVIWWWAGRIVDAPARPV</sequence>
<evidence type="ECO:0000313" key="4">
    <source>
        <dbReference type="Proteomes" id="UP001595583"/>
    </source>
</evidence>